<dbReference type="PANTHER" id="PTHR48100:SF1">
    <property type="entry name" value="HISTIDINE PHOSPHATASE FAMILY PROTEIN-RELATED"/>
    <property type="match status" value="1"/>
</dbReference>
<dbReference type="CDD" id="cd07067">
    <property type="entry name" value="HP_PGM_like"/>
    <property type="match status" value="1"/>
</dbReference>
<proteinExistence type="predicted"/>
<dbReference type="Proteomes" id="UP000176631">
    <property type="component" value="Unassembled WGS sequence"/>
</dbReference>
<dbReference type="Gene3D" id="3.40.50.1240">
    <property type="entry name" value="Phosphoglycerate mutase-like"/>
    <property type="match status" value="1"/>
</dbReference>
<comment type="caution">
    <text evidence="2">The sequence shown here is derived from an EMBL/GenBank/DDBJ whole genome shotgun (WGS) entry which is preliminary data.</text>
</comment>
<protein>
    <recommendedName>
        <fullName evidence="4">Phosphoglycerate mutase</fullName>
    </recommendedName>
</protein>
<gene>
    <name evidence="2" type="ORF">A2172_02315</name>
</gene>
<evidence type="ECO:0000256" key="1">
    <source>
        <dbReference type="PIRSR" id="PIRSR613078-2"/>
    </source>
</evidence>
<dbReference type="Pfam" id="PF00300">
    <property type="entry name" value="His_Phos_1"/>
    <property type="match status" value="1"/>
</dbReference>
<dbReference type="SMART" id="SM00855">
    <property type="entry name" value="PGAM"/>
    <property type="match status" value="1"/>
</dbReference>
<reference evidence="2 3" key="1">
    <citation type="journal article" date="2016" name="Nat. Commun.">
        <title>Thousands of microbial genomes shed light on interconnected biogeochemical processes in an aquifer system.</title>
        <authorList>
            <person name="Anantharaman K."/>
            <person name="Brown C.T."/>
            <person name="Hug L.A."/>
            <person name="Sharon I."/>
            <person name="Castelle C.J."/>
            <person name="Probst A.J."/>
            <person name="Thomas B.C."/>
            <person name="Singh A."/>
            <person name="Wilkins M.J."/>
            <person name="Karaoz U."/>
            <person name="Brodie E.L."/>
            <person name="Williams K.H."/>
            <person name="Hubbard S.S."/>
            <person name="Banfield J.F."/>
        </authorList>
    </citation>
    <scope>NUCLEOTIDE SEQUENCE [LARGE SCALE GENOMIC DNA]</scope>
</reference>
<name>A0A1G1W6I2_9BACT</name>
<dbReference type="EMBL" id="MHCP01000028">
    <property type="protein sequence ID" value="OGY23190.1"/>
    <property type="molecule type" value="Genomic_DNA"/>
</dbReference>
<feature type="binding site" evidence="1">
    <location>
        <position position="58"/>
    </location>
    <ligand>
        <name>substrate</name>
    </ligand>
</feature>
<evidence type="ECO:0008006" key="4">
    <source>
        <dbReference type="Google" id="ProtNLM"/>
    </source>
</evidence>
<feature type="binding site" evidence="1">
    <location>
        <position position="94"/>
    </location>
    <ligand>
        <name>substrate</name>
    </ligand>
</feature>
<dbReference type="GO" id="GO:0005737">
    <property type="term" value="C:cytoplasm"/>
    <property type="evidence" value="ECO:0007669"/>
    <property type="project" value="TreeGrafter"/>
</dbReference>
<accession>A0A1G1W6I2</accession>
<dbReference type="STRING" id="1802593.A2172_02315"/>
<dbReference type="SUPFAM" id="SSF53254">
    <property type="entry name" value="Phosphoglycerate mutase-like"/>
    <property type="match status" value="1"/>
</dbReference>
<dbReference type="InterPro" id="IPR029033">
    <property type="entry name" value="His_PPase_superfam"/>
</dbReference>
<evidence type="ECO:0000313" key="2">
    <source>
        <dbReference type="EMBL" id="OGY23190.1"/>
    </source>
</evidence>
<dbReference type="InterPro" id="IPR050275">
    <property type="entry name" value="PGM_Phosphatase"/>
</dbReference>
<sequence length="190" mass="21430">MKILYLVRHGEALDDVENLYGGSADHEPTEKSLKDAASFAETFKEKGIEIVIASPYLRAKNPATIIAQKLGVSLDFENDLREKNRYGALSGMTKEAAREKYPELVKKIESFQDIEGAEKEDDFVKRVKGAFEKIWQRKEKTKLVLTHMGVIRAGLGFQGGVIHIDHYGWVKTAKNDGKWEILESSGLKYL</sequence>
<dbReference type="GO" id="GO:0016791">
    <property type="term" value="F:phosphatase activity"/>
    <property type="evidence" value="ECO:0007669"/>
    <property type="project" value="TreeGrafter"/>
</dbReference>
<dbReference type="PANTHER" id="PTHR48100">
    <property type="entry name" value="BROAD-SPECIFICITY PHOSPHATASE YOR283W-RELATED"/>
    <property type="match status" value="1"/>
</dbReference>
<dbReference type="InterPro" id="IPR013078">
    <property type="entry name" value="His_Pase_superF_clade-1"/>
</dbReference>
<dbReference type="AlphaFoldDB" id="A0A1G1W6I2"/>
<evidence type="ECO:0000313" key="3">
    <source>
        <dbReference type="Proteomes" id="UP000176631"/>
    </source>
</evidence>
<organism evidence="2 3">
    <name type="scientific">Candidatus Woykebacteria bacterium RBG_13_40_15</name>
    <dbReference type="NCBI Taxonomy" id="1802593"/>
    <lineage>
        <taxon>Bacteria</taxon>
        <taxon>Candidatus Woykeibacteriota</taxon>
    </lineage>
</organism>